<dbReference type="RefSeq" id="WP_151053399.1">
    <property type="nucleotide sequence ID" value="NZ_CP044222.1"/>
</dbReference>
<sequence length="189" mass="21146">MEESEIESVGEAEQYHMKALFILHEVQANKQVYGSNSALSGANPANVDLALQYINRSIEIVPENAVYLNLKALLLWEGKGNKEAALPLLERAAELSPRDIDIQNNLNAIKSSQCVIATAAFGTPLADEVKILRLWRDDILRKYLLGRFLIFTYYAVSPPIASLVGRSNILRASVRVILRPIIRYIKNIL</sequence>
<accession>A0A5J6L9Q9</accession>
<name>A0A5J6L9Q9_9GAMM</name>
<proteinExistence type="predicted"/>
<dbReference type="NCBIfam" id="NF041770">
    <property type="entry name" value="CFI_box_CTERM"/>
    <property type="match status" value="1"/>
</dbReference>
<evidence type="ECO:0000313" key="2">
    <source>
        <dbReference type="Proteomes" id="UP000325606"/>
    </source>
</evidence>
<evidence type="ECO:0000313" key="1">
    <source>
        <dbReference type="EMBL" id="QEW05354.1"/>
    </source>
</evidence>
<gene>
    <name evidence="1" type="ORF">F5I99_01950</name>
</gene>
<dbReference type="KEGG" id="nik:F5I99_01950"/>
<keyword evidence="2" id="KW-1185">Reference proteome</keyword>
<evidence type="ECO:0008006" key="3">
    <source>
        <dbReference type="Google" id="ProtNLM"/>
    </source>
</evidence>
<dbReference type="Gene3D" id="1.25.40.10">
    <property type="entry name" value="Tetratricopeptide repeat domain"/>
    <property type="match status" value="1"/>
</dbReference>
<dbReference type="InterPro" id="IPR011990">
    <property type="entry name" value="TPR-like_helical_dom_sf"/>
</dbReference>
<dbReference type="AlphaFoldDB" id="A0A5J6L9Q9"/>
<organism evidence="1 2">
    <name type="scientific">Nitrincola iocasae</name>
    <dbReference type="NCBI Taxonomy" id="2614693"/>
    <lineage>
        <taxon>Bacteria</taxon>
        <taxon>Pseudomonadati</taxon>
        <taxon>Pseudomonadota</taxon>
        <taxon>Gammaproteobacteria</taxon>
        <taxon>Oceanospirillales</taxon>
        <taxon>Oceanospirillaceae</taxon>
        <taxon>Nitrincola</taxon>
    </lineage>
</organism>
<reference evidence="1 2" key="1">
    <citation type="submission" date="2019-09" db="EMBL/GenBank/DDBJ databases">
        <title>Nitrincola iocasae sp. nov., a bacterium isolated from the sediment collected at a cold seep field in South China Sea.</title>
        <authorList>
            <person name="Zhang H."/>
            <person name="Wang H."/>
            <person name="Li C."/>
        </authorList>
    </citation>
    <scope>NUCLEOTIDE SEQUENCE [LARGE SCALE GENOMIC DNA]</scope>
    <source>
        <strain evidence="1 2">KXZD1103</strain>
    </source>
</reference>
<dbReference type="SUPFAM" id="SSF48452">
    <property type="entry name" value="TPR-like"/>
    <property type="match status" value="1"/>
</dbReference>
<dbReference type="EMBL" id="CP044222">
    <property type="protein sequence ID" value="QEW05354.1"/>
    <property type="molecule type" value="Genomic_DNA"/>
</dbReference>
<dbReference type="Proteomes" id="UP000325606">
    <property type="component" value="Chromosome"/>
</dbReference>
<dbReference type="InterPro" id="IPR049886">
    <property type="entry name" value="CFI_box_CTERM_dom"/>
</dbReference>
<protein>
    <recommendedName>
        <fullName evidence="3">Tetratricopeptide repeat protein</fullName>
    </recommendedName>
</protein>